<accession>A0ABW3A648</accession>
<dbReference type="EMBL" id="JBHTHM010001117">
    <property type="protein sequence ID" value="MFD0786031.1"/>
    <property type="molecule type" value="Genomic_DNA"/>
</dbReference>
<evidence type="ECO:0008006" key="5">
    <source>
        <dbReference type="Google" id="ProtNLM"/>
    </source>
</evidence>
<evidence type="ECO:0000313" key="4">
    <source>
        <dbReference type="Proteomes" id="UP001597053"/>
    </source>
</evidence>
<comment type="caution">
    <text evidence="3">The sequence shown here is derived from an EMBL/GenBank/DDBJ whole genome shotgun (WGS) entry which is preliminary data.</text>
</comment>
<name>A0ABW3A648_9ACTN</name>
<keyword evidence="2" id="KW-0472">Membrane</keyword>
<sequence length="252" mass="26145">QSQQGGYPGSRPGAGYADRQPGGSPEVQADGYPPQQGGSIPPRRGQPQGETSPVASAPKRSNTGKIVLIVVAVVLVLCLGGGVATWFVIKDDVSEGIEAASTRVVAPEKLAGRARITDAELQSIADQMVTEMNKRTQGRITSTVGAFYGDPAKRELTMIAGASGLISDPKKELDGAIAELAPELAITETVPVDPGPLGGEARCGDGKVDTTPLGVCLWADRGSVGTIVVYFKSAEQISADFVGMRGEIEQRS</sequence>
<keyword evidence="2" id="KW-0812">Transmembrane</keyword>
<evidence type="ECO:0000256" key="1">
    <source>
        <dbReference type="SAM" id="MobiDB-lite"/>
    </source>
</evidence>
<proteinExistence type="predicted"/>
<protein>
    <recommendedName>
        <fullName evidence="5">Flagellar basal body-associated protein FliL</fullName>
    </recommendedName>
</protein>
<feature type="non-terminal residue" evidence="3">
    <location>
        <position position="1"/>
    </location>
</feature>
<keyword evidence="2" id="KW-1133">Transmembrane helix</keyword>
<feature type="region of interest" description="Disordered" evidence="1">
    <location>
        <begin position="1"/>
        <end position="58"/>
    </location>
</feature>
<keyword evidence="4" id="KW-1185">Reference proteome</keyword>
<evidence type="ECO:0000313" key="3">
    <source>
        <dbReference type="EMBL" id="MFD0786031.1"/>
    </source>
</evidence>
<feature type="transmembrane region" description="Helical" evidence="2">
    <location>
        <begin position="66"/>
        <end position="89"/>
    </location>
</feature>
<gene>
    <name evidence="3" type="ORF">ACFQZ8_19185</name>
</gene>
<evidence type="ECO:0000256" key="2">
    <source>
        <dbReference type="SAM" id="Phobius"/>
    </source>
</evidence>
<dbReference type="Proteomes" id="UP001597053">
    <property type="component" value="Unassembled WGS sequence"/>
</dbReference>
<reference evidence="4" key="1">
    <citation type="journal article" date="2019" name="Int. J. Syst. Evol. Microbiol.">
        <title>The Global Catalogue of Microorganisms (GCM) 10K type strain sequencing project: providing services to taxonomists for standard genome sequencing and annotation.</title>
        <authorList>
            <consortium name="The Broad Institute Genomics Platform"/>
            <consortium name="The Broad Institute Genome Sequencing Center for Infectious Disease"/>
            <person name="Wu L."/>
            <person name="Ma J."/>
        </authorList>
    </citation>
    <scope>NUCLEOTIDE SEQUENCE [LARGE SCALE GENOMIC DNA]</scope>
    <source>
        <strain evidence="4">JCM 32148</strain>
    </source>
</reference>
<feature type="compositionally biased region" description="Polar residues" evidence="1">
    <location>
        <begin position="48"/>
        <end position="58"/>
    </location>
</feature>
<organism evidence="3 4">
    <name type="scientific">Micromonospora azadirachtae</name>
    <dbReference type="NCBI Taxonomy" id="1970735"/>
    <lineage>
        <taxon>Bacteria</taxon>
        <taxon>Bacillati</taxon>
        <taxon>Actinomycetota</taxon>
        <taxon>Actinomycetes</taxon>
        <taxon>Micromonosporales</taxon>
        <taxon>Micromonosporaceae</taxon>
        <taxon>Micromonospora</taxon>
    </lineage>
</organism>